<dbReference type="Pfam" id="PF00990">
    <property type="entry name" value="GGDEF"/>
    <property type="match status" value="1"/>
</dbReference>
<evidence type="ECO:0000256" key="1">
    <source>
        <dbReference type="SAM" id="Phobius"/>
    </source>
</evidence>
<sequence length="671" mass="72259">MPVDADARAVYGPPVFRRGRRMGTTAALASVLMALCGYIIWGNVDTTRATGQQRAALAVDAMFAEARNVVAMEEVHLRHYQVEPSAAVRERFDKAADAAVDVLSRVVAADAGKAGAHARRLLTAQDRYRKLAERLIVMVADRDPARMALDRLEATPAYYTLQGDIDRVARDFHAEAESAAARLHQTQRRMLVGASIGFAVGLALVAVIWRMVLGDQRRLTEHADASRHSALHDPLTGLPNRILFHSHLDAALASAKQDGDHQVALMLMDLNGFKGVNDTLGHHAGDELLIEVGRRLRRIVGTGDVVARLGGDEFAIMLSTVRDVAGAQDVAAEVADALRRDFSLEAGLAAVSGSIGIVLGPMHGAGDHLMRRADAAMYRAKGAGGGVAVYDPGLDDAEAADRMTLYGELRALLDAGDPQARLTLHYQPQVHIADGVVTAVEALARWEHPQRGLLHPQEFLPIAESRGLEVPLTYHLLGAAVAQAARWNDEGRPFVVAVNVSPRCLLDDRFVARVCASVDDAGLPPHLLRLELTENSVMTEPERAVAALRVLHDRGIKVSIDDFGTGFSSLVQLKRLPVDELKIDRTFIMGLTHDSEDAVLVRSAIDLAHNLGLSVVAEGVEHGAALDLLRRFGCDYAQGFGLSHPVPAADVRAACERAEQATVAHLIGSRG</sequence>
<proteinExistence type="predicted"/>
<dbReference type="CDD" id="cd01949">
    <property type="entry name" value="GGDEF"/>
    <property type="match status" value="1"/>
</dbReference>
<dbReference type="InterPro" id="IPR052155">
    <property type="entry name" value="Biofilm_reg_signaling"/>
</dbReference>
<feature type="domain" description="GGDEF" evidence="3">
    <location>
        <begin position="261"/>
        <end position="392"/>
    </location>
</feature>
<dbReference type="Pfam" id="PF00563">
    <property type="entry name" value="EAL"/>
    <property type="match status" value="1"/>
</dbReference>
<keyword evidence="1" id="KW-0472">Membrane</keyword>
<dbReference type="InterPro" id="IPR035919">
    <property type="entry name" value="EAL_sf"/>
</dbReference>
<dbReference type="PANTHER" id="PTHR44757">
    <property type="entry name" value="DIGUANYLATE CYCLASE DGCP"/>
    <property type="match status" value="1"/>
</dbReference>
<feature type="transmembrane region" description="Helical" evidence="1">
    <location>
        <begin position="26"/>
        <end position="44"/>
    </location>
</feature>
<dbReference type="PANTHER" id="PTHR44757:SF2">
    <property type="entry name" value="BIOFILM ARCHITECTURE MAINTENANCE PROTEIN MBAA"/>
    <property type="match status" value="1"/>
</dbReference>
<dbReference type="Proteomes" id="UP000612585">
    <property type="component" value="Unassembled WGS sequence"/>
</dbReference>
<dbReference type="Gene3D" id="3.30.70.270">
    <property type="match status" value="1"/>
</dbReference>
<feature type="domain" description="EAL" evidence="2">
    <location>
        <begin position="402"/>
        <end position="659"/>
    </location>
</feature>
<dbReference type="SUPFAM" id="SSF141868">
    <property type="entry name" value="EAL domain-like"/>
    <property type="match status" value="1"/>
</dbReference>
<evidence type="ECO:0000313" key="4">
    <source>
        <dbReference type="EMBL" id="GIJ57746.1"/>
    </source>
</evidence>
<dbReference type="CDD" id="cd01948">
    <property type="entry name" value="EAL"/>
    <property type="match status" value="1"/>
</dbReference>
<feature type="transmembrane region" description="Helical" evidence="1">
    <location>
        <begin position="191"/>
        <end position="212"/>
    </location>
</feature>
<name>A0A8J4E1D4_9ACTN</name>
<accession>A0A8J4E1D4</accession>
<dbReference type="AlphaFoldDB" id="A0A8J4E1D4"/>
<dbReference type="RefSeq" id="WP_203997358.1">
    <property type="nucleotide sequence ID" value="NZ_BOPG01000033.1"/>
</dbReference>
<dbReference type="PROSITE" id="PS50883">
    <property type="entry name" value="EAL"/>
    <property type="match status" value="1"/>
</dbReference>
<dbReference type="InterPro" id="IPR001633">
    <property type="entry name" value="EAL_dom"/>
</dbReference>
<dbReference type="SMART" id="SM00267">
    <property type="entry name" value="GGDEF"/>
    <property type="match status" value="1"/>
</dbReference>
<dbReference type="EMBL" id="BOPG01000033">
    <property type="protein sequence ID" value="GIJ57746.1"/>
    <property type="molecule type" value="Genomic_DNA"/>
</dbReference>
<keyword evidence="1" id="KW-1133">Transmembrane helix</keyword>
<dbReference type="PROSITE" id="PS50887">
    <property type="entry name" value="GGDEF"/>
    <property type="match status" value="1"/>
</dbReference>
<evidence type="ECO:0000259" key="2">
    <source>
        <dbReference type="PROSITE" id="PS50883"/>
    </source>
</evidence>
<dbReference type="InterPro" id="IPR029787">
    <property type="entry name" value="Nucleotide_cyclase"/>
</dbReference>
<dbReference type="InterPro" id="IPR000160">
    <property type="entry name" value="GGDEF_dom"/>
</dbReference>
<dbReference type="SMART" id="SM00052">
    <property type="entry name" value="EAL"/>
    <property type="match status" value="1"/>
</dbReference>
<evidence type="ECO:0000313" key="5">
    <source>
        <dbReference type="Proteomes" id="UP000612585"/>
    </source>
</evidence>
<gene>
    <name evidence="4" type="ORF">Vau01_052620</name>
</gene>
<evidence type="ECO:0008006" key="6">
    <source>
        <dbReference type="Google" id="ProtNLM"/>
    </source>
</evidence>
<dbReference type="SUPFAM" id="SSF55073">
    <property type="entry name" value="Nucleotide cyclase"/>
    <property type="match status" value="1"/>
</dbReference>
<reference evidence="4" key="1">
    <citation type="submission" date="2021-01" db="EMBL/GenBank/DDBJ databases">
        <title>Whole genome shotgun sequence of Virgisporangium aurantiacum NBRC 16421.</title>
        <authorList>
            <person name="Komaki H."/>
            <person name="Tamura T."/>
        </authorList>
    </citation>
    <scope>NUCLEOTIDE SEQUENCE</scope>
    <source>
        <strain evidence="4">NBRC 16421</strain>
    </source>
</reference>
<evidence type="ECO:0000259" key="3">
    <source>
        <dbReference type="PROSITE" id="PS50887"/>
    </source>
</evidence>
<dbReference type="NCBIfam" id="TIGR00254">
    <property type="entry name" value="GGDEF"/>
    <property type="match status" value="1"/>
</dbReference>
<keyword evidence="1" id="KW-0812">Transmembrane</keyword>
<comment type="caution">
    <text evidence="4">The sequence shown here is derived from an EMBL/GenBank/DDBJ whole genome shotgun (WGS) entry which is preliminary data.</text>
</comment>
<dbReference type="Gene3D" id="3.20.20.450">
    <property type="entry name" value="EAL domain"/>
    <property type="match status" value="1"/>
</dbReference>
<organism evidence="4 5">
    <name type="scientific">Virgisporangium aurantiacum</name>
    <dbReference type="NCBI Taxonomy" id="175570"/>
    <lineage>
        <taxon>Bacteria</taxon>
        <taxon>Bacillati</taxon>
        <taxon>Actinomycetota</taxon>
        <taxon>Actinomycetes</taxon>
        <taxon>Micromonosporales</taxon>
        <taxon>Micromonosporaceae</taxon>
        <taxon>Virgisporangium</taxon>
    </lineage>
</organism>
<protein>
    <recommendedName>
        <fullName evidence="6">Diguanylate cyclase (GGDEF) domain-containing protein</fullName>
    </recommendedName>
</protein>
<dbReference type="InterPro" id="IPR043128">
    <property type="entry name" value="Rev_trsase/Diguanyl_cyclase"/>
</dbReference>
<keyword evidence="5" id="KW-1185">Reference proteome</keyword>